<evidence type="ECO:0000313" key="2">
    <source>
        <dbReference type="Proteomes" id="UP000242474"/>
    </source>
</evidence>
<dbReference type="AlphaFoldDB" id="A0A2G5B2C4"/>
<sequence length="171" mass="19345">MSSNLRNNSCVVLIDARQNFTAHFREKTFGEEYGKVNHIDAIKSIVGEESGFVAVSFPIEFITANVDYEAYLRSNITSEEEVNKCLSSIRAEQSETSNDSSNTKEVKKPKMKIFIYSYIVCSTKENGDKHIVEDFDQFAEKAIESFVDPSDKLSVGKTLELLKNRLMHQGN</sequence>
<organism evidence="1 2">
    <name type="scientific">Coemansia reversa (strain ATCC 12441 / NRRL 1564)</name>
    <dbReference type="NCBI Taxonomy" id="763665"/>
    <lineage>
        <taxon>Eukaryota</taxon>
        <taxon>Fungi</taxon>
        <taxon>Fungi incertae sedis</taxon>
        <taxon>Zoopagomycota</taxon>
        <taxon>Kickxellomycotina</taxon>
        <taxon>Kickxellomycetes</taxon>
        <taxon>Kickxellales</taxon>
        <taxon>Kickxellaceae</taxon>
        <taxon>Coemansia</taxon>
    </lineage>
</organism>
<accession>A0A2G5B2C4</accession>
<reference evidence="1 2" key="1">
    <citation type="journal article" date="2015" name="Genome Biol. Evol.">
        <title>Phylogenomic analyses indicate that early fungi evolved digesting cell walls of algal ancestors of land plants.</title>
        <authorList>
            <person name="Chang Y."/>
            <person name="Wang S."/>
            <person name="Sekimoto S."/>
            <person name="Aerts A.L."/>
            <person name="Choi C."/>
            <person name="Clum A."/>
            <person name="LaButti K.M."/>
            <person name="Lindquist E.A."/>
            <person name="Yee Ngan C."/>
            <person name="Ohm R.A."/>
            <person name="Salamov A.A."/>
            <person name="Grigoriev I.V."/>
            <person name="Spatafora J.W."/>
            <person name="Berbee M.L."/>
        </authorList>
    </citation>
    <scope>NUCLEOTIDE SEQUENCE [LARGE SCALE GENOMIC DNA]</scope>
    <source>
        <strain evidence="1 2">NRRL 1564</strain>
    </source>
</reference>
<dbReference type="Proteomes" id="UP000242474">
    <property type="component" value="Unassembled WGS sequence"/>
</dbReference>
<protein>
    <submittedName>
        <fullName evidence="1">Uncharacterized protein</fullName>
    </submittedName>
</protein>
<name>A0A2G5B2C4_COERN</name>
<keyword evidence="2" id="KW-1185">Reference proteome</keyword>
<proteinExistence type="predicted"/>
<evidence type="ECO:0000313" key="1">
    <source>
        <dbReference type="EMBL" id="PIA13168.1"/>
    </source>
</evidence>
<gene>
    <name evidence="1" type="ORF">COEREDRAFT_89780</name>
</gene>
<dbReference type="EMBL" id="KZ303545">
    <property type="protein sequence ID" value="PIA13168.1"/>
    <property type="molecule type" value="Genomic_DNA"/>
</dbReference>